<dbReference type="InterPro" id="IPR013750">
    <property type="entry name" value="GHMP_kinase_C_dom"/>
</dbReference>
<gene>
    <name evidence="9 12" type="primary">ispE</name>
    <name evidence="12" type="ORF">ENI34_05535</name>
</gene>
<dbReference type="InterPro" id="IPR014721">
    <property type="entry name" value="Ribsml_uS5_D2-typ_fold_subgr"/>
</dbReference>
<keyword evidence="5 9" id="KW-0547">Nucleotide-binding</keyword>
<dbReference type="EC" id="2.7.1.148" evidence="2 9"/>
<feature type="active site" evidence="9">
    <location>
        <position position="9"/>
    </location>
</feature>
<feature type="domain" description="GHMP kinase C-terminal" evidence="11">
    <location>
        <begin position="213"/>
        <end position="266"/>
    </location>
</feature>
<evidence type="ECO:0000256" key="1">
    <source>
        <dbReference type="ARBA" id="ARBA00009684"/>
    </source>
</evidence>
<dbReference type="SUPFAM" id="SSF54211">
    <property type="entry name" value="Ribosomal protein S5 domain 2-like"/>
    <property type="match status" value="1"/>
</dbReference>
<feature type="active site" evidence="9">
    <location>
        <position position="133"/>
    </location>
</feature>
<dbReference type="HAMAP" id="MF_00061">
    <property type="entry name" value="IspE"/>
    <property type="match status" value="1"/>
</dbReference>
<protein>
    <recommendedName>
        <fullName evidence="3 9">4-diphosphocytidyl-2-C-methyl-D-erythritol kinase</fullName>
        <shortName evidence="9">CMK</shortName>
        <ecNumber evidence="2 9">2.7.1.148</ecNumber>
    </recommendedName>
    <alternativeName>
        <fullName evidence="8 9">4-(cytidine-5'-diphospho)-2-C-methyl-D-erythritol kinase</fullName>
    </alternativeName>
</protein>
<dbReference type="GO" id="GO:0005524">
    <property type="term" value="F:ATP binding"/>
    <property type="evidence" value="ECO:0007669"/>
    <property type="project" value="UniProtKB-UniRule"/>
</dbReference>
<dbReference type="Gene3D" id="3.30.70.890">
    <property type="entry name" value="GHMP kinase, C-terminal domain"/>
    <property type="match status" value="1"/>
</dbReference>
<dbReference type="GO" id="GO:0050515">
    <property type="term" value="F:4-(cytidine 5'-diphospho)-2-C-methyl-D-erythritol kinase activity"/>
    <property type="evidence" value="ECO:0007669"/>
    <property type="project" value="UniProtKB-UniRule"/>
</dbReference>
<proteinExistence type="inferred from homology"/>
<keyword evidence="4 9" id="KW-0808">Transferase</keyword>
<dbReference type="NCBIfam" id="TIGR00154">
    <property type="entry name" value="ispE"/>
    <property type="match status" value="1"/>
</dbReference>
<evidence type="ECO:0000256" key="6">
    <source>
        <dbReference type="ARBA" id="ARBA00022777"/>
    </source>
</evidence>
<dbReference type="Proteomes" id="UP000885826">
    <property type="component" value="Unassembled WGS sequence"/>
</dbReference>
<keyword evidence="6 9" id="KW-0418">Kinase</keyword>
<evidence type="ECO:0000256" key="5">
    <source>
        <dbReference type="ARBA" id="ARBA00022741"/>
    </source>
</evidence>
<evidence type="ECO:0000256" key="4">
    <source>
        <dbReference type="ARBA" id="ARBA00022679"/>
    </source>
</evidence>
<evidence type="ECO:0000313" key="12">
    <source>
        <dbReference type="EMBL" id="HEC78590.1"/>
    </source>
</evidence>
<dbReference type="GO" id="GO:0016114">
    <property type="term" value="P:terpenoid biosynthetic process"/>
    <property type="evidence" value="ECO:0007669"/>
    <property type="project" value="UniProtKB-UniRule"/>
</dbReference>
<evidence type="ECO:0000256" key="7">
    <source>
        <dbReference type="ARBA" id="ARBA00022840"/>
    </source>
</evidence>
<evidence type="ECO:0000313" key="13">
    <source>
        <dbReference type="Proteomes" id="UP000885826"/>
    </source>
</evidence>
<comment type="similarity">
    <text evidence="1 9">Belongs to the GHMP kinase family. IspE subfamily.</text>
</comment>
<dbReference type="InterPro" id="IPR004424">
    <property type="entry name" value="IspE"/>
</dbReference>
<evidence type="ECO:0000256" key="9">
    <source>
        <dbReference type="HAMAP-Rule" id="MF_00061"/>
    </source>
</evidence>
<dbReference type="Pfam" id="PF08544">
    <property type="entry name" value="GHMP_kinases_C"/>
    <property type="match status" value="1"/>
</dbReference>
<evidence type="ECO:0000256" key="8">
    <source>
        <dbReference type="ARBA" id="ARBA00032554"/>
    </source>
</evidence>
<dbReference type="InterPro" id="IPR036554">
    <property type="entry name" value="GHMP_kinase_C_sf"/>
</dbReference>
<sequence>MISLKAWAKVNIGLKILGKREDGFHNIETTMTTINLADIIQFEKTEAGISLDAPSLDLPVAENLCYRAAKLFFKRFEIKQGVHMKLIKNIPVGGGLGGGSSDAACVLKGLAQLFGLSASYEELFVLSKELGSDVPFFLKGGAAYVRGRGDELKYFKLPRMSLVIYYPGYPISTKWAYEEYDRMALTPQPEMNRIIEEPEQKKKKKRIDFKIQNDFEKVVFNKHPDLLDIKAQLLAAGAFLISLSGSGSCLFTVVDEGIRKKVIKFLDGIGAKYFEVKTIDF</sequence>
<dbReference type="PANTHER" id="PTHR43527:SF2">
    <property type="entry name" value="4-DIPHOSPHOCYTIDYL-2-C-METHYL-D-ERYTHRITOL KINASE, CHLOROPLASTIC"/>
    <property type="match status" value="1"/>
</dbReference>
<accession>A0A9C9EM80</accession>
<comment type="caution">
    <text evidence="12">The sequence shown here is derived from an EMBL/GenBank/DDBJ whole genome shotgun (WGS) entry which is preliminary data.</text>
</comment>
<reference evidence="12" key="1">
    <citation type="journal article" date="2020" name="mSystems">
        <title>Genome- and Community-Level Interaction Insights into Carbon Utilization and Element Cycling Functions of Hydrothermarchaeota in Hydrothermal Sediment.</title>
        <authorList>
            <person name="Zhou Z."/>
            <person name="Liu Y."/>
            <person name="Xu W."/>
            <person name="Pan J."/>
            <person name="Luo Z.H."/>
            <person name="Li M."/>
        </authorList>
    </citation>
    <scope>NUCLEOTIDE SEQUENCE</scope>
    <source>
        <strain evidence="12">HyVt-388</strain>
    </source>
</reference>
<dbReference type="InterPro" id="IPR020568">
    <property type="entry name" value="Ribosomal_Su5_D2-typ_SF"/>
</dbReference>
<dbReference type="PIRSF" id="PIRSF010376">
    <property type="entry name" value="IspE"/>
    <property type="match status" value="1"/>
</dbReference>
<comment type="catalytic activity">
    <reaction evidence="9">
        <text>4-CDP-2-C-methyl-D-erythritol + ATP = 4-CDP-2-C-methyl-D-erythritol 2-phosphate + ADP + H(+)</text>
        <dbReference type="Rhea" id="RHEA:18437"/>
        <dbReference type="ChEBI" id="CHEBI:15378"/>
        <dbReference type="ChEBI" id="CHEBI:30616"/>
        <dbReference type="ChEBI" id="CHEBI:57823"/>
        <dbReference type="ChEBI" id="CHEBI:57919"/>
        <dbReference type="ChEBI" id="CHEBI:456216"/>
        <dbReference type="EC" id="2.7.1.148"/>
    </reaction>
</comment>
<dbReference type="Gene3D" id="3.30.230.10">
    <property type="match status" value="1"/>
</dbReference>
<comment type="pathway">
    <text evidence="9">Isoprenoid biosynthesis; isopentenyl diphosphate biosynthesis via DXP pathway; isopentenyl diphosphate from 1-deoxy-D-xylulose 5-phosphate: step 3/6.</text>
</comment>
<organism evidence="12 13">
    <name type="scientific">candidate division WOR-3 bacterium</name>
    <dbReference type="NCBI Taxonomy" id="2052148"/>
    <lineage>
        <taxon>Bacteria</taxon>
        <taxon>Bacteria division WOR-3</taxon>
    </lineage>
</organism>
<name>A0A9C9EM80_UNCW3</name>
<dbReference type="PANTHER" id="PTHR43527">
    <property type="entry name" value="4-DIPHOSPHOCYTIDYL-2-C-METHYL-D-ERYTHRITOL KINASE, CHLOROPLASTIC"/>
    <property type="match status" value="1"/>
</dbReference>
<dbReference type="GO" id="GO:0019288">
    <property type="term" value="P:isopentenyl diphosphate biosynthetic process, methylerythritol 4-phosphate pathway"/>
    <property type="evidence" value="ECO:0007669"/>
    <property type="project" value="UniProtKB-UniRule"/>
</dbReference>
<dbReference type="Pfam" id="PF00288">
    <property type="entry name" value="GHMP_kinases_N"/>
    <property type="match status" value="1"/>
</dbReference>
<dbReference type="SUPFAM" id="SSF55060">
    <property type="entry name" value="GHMP Kinase, C-terminal domain"/>
    <property type="match status" value="1"/>
</dbReference>
<evidence type="ECO:0000256" key="2">
    <source>
        <dbReference type="ARBA" id="ARBA00012052"/>
    </source>
</evidence>
<dbReference type="EMBL" id="DRIG01000061">
    <property type="protein sequence ID" value="HEC78590.1"/>
    <property type="molecule type" value="Genomic_DNA"/>
</dbReference>
<keyword evidence="9" id="KW-0414">Isoprene biosynthesis</keyword>
<evidence type="ECO:0000259" key="11">
    <source>
        <dbReference type="Pfam" id="PF08544"/>
    </source>
</evidence>
<feature type="binding site" evidence="9">
    <location>
        <begin position="91"/>
        <end position="101"/>
    </location>
    <ligand>
        <name>ATP</name>
        <dbReference type="ChEBI" id="CHEBI:30616"/>
    </ligand>
</feature>
<feature type="domain" description="GHMP kinase N-terminal" evidence="10">
    <location>
        <begin position="63"/>
        <end position="141"/>
    </location>
</feature>
<evidence type="ECO:0000256" key="3">
    <source>
        <dbReference type="ARBA" id="ARBA00017473"/>
    </source>
</evidence>
<keyword evidence="7 9" id="KW-0067">ATP-binding</keyword>
<evidence type="ECO:0000259" key="10">
    <source>
        <dbReference type="Pfam" id="PF00288"/>
    </source>
</evidence>
<dbReference type="AlphaFoldDB" id="A0A9C9EM80"/>
<comment type="function">
    <text evidence="9">Catalyzes the phosphorylation of the position 2 hydroxy group of 4-diphosphocytidyl-2C-methyl-D-erythritol.</text>
</comment>
<dbReference type="InterPro" id="IPR006204">
    <property type="entry name" value="GHMP_kinase_N_dom"/>
</dbReference>